<proteinExistence type="predicted"/>
<dbReference type="Proteomes" id="UP000011623">
    <property type="component" value="Unassembled WGS sequence"/>
</dbReference>
<sequence length="244" mass="26814">MSGDSARPEYGETWVYESIIGALPGIRLPTWAAMAIQLLIFEVAIVALSWYYEVWSAAIAGTVVVFVATIGSAEMLRISTLIRRIDVPPTYRALLFASNVEVVLSVLAYVALLTHLFVFDPQVSSTPLLGQLFGSEPPVLVVYLTLLILWDVSYRIGTGWWASVTGLWRSARYRFDPETARVFIRADLEIWGFGVLQLVLVPFVLDQPVLLAALVGHVIAVTVVTAASVGLLRYRSRTAAVSQS</sequence>
<keyword evidence="1" id="KW-0472">Membrane</keyword>
<dbReference type="PATRIC" id="fig|1227452.3.peg.79"/>
<keyword evidence="3" id="KW-1185">Reference proteome</keyword>
<keyword evidence="1" id="KW-1133">Transmembrane helix</keyword>
<feature type="transmembrane region" description="Helical" evidence="1">
    <location>
        <begin position="28"/>
        <end position="48"/>
    </location>
</feature>
<organism evidence="2 3">
    <name type="scientific">Haloarcula amylolytica JCM 13557</name>
    <dbReference type="NCBI Taxonomy" id="1227452"/>
    <lineage>
        <taxon>Archaea</taxon>
        <taxon>Methanobacteriati</taxon>
        <taxon>Methanobacteriota</taxon>
        <taxon>Stenosarchaea group</taxon>
        <taxon>Halobacteria</taxon>
        <taxon>Halobacteriales</taxon>
        <taxon>Haloarculaceae</taxon>
        <taxon>Haloarcula</taxon>
    </lineage>
</organism>
<evidence type="ECO:0000256" key="1">
    <source>
        <dbReference type="SAM" id="Phobius"/>
    </source>
</evidence>
<dbReference type="Pfam" id="PF24374">
    <property type="entry name" value="DUF7530"/>
    <property type="match status" value="1"/>
</dbReference>
<comment type="caution">
    <text evidence="2">The sequence shown here is derived from an EMBL/GenBank/DDBJ whole genome shotgun (WGS) entry which is preliminary data.</text>
</comment>
<evidence type="ECO:0000313" key="2">
    <source>
        <dbReference type="EMBL" id="EMA25759.1"/>
    </source>
</evidence>
<feature type="transmembrane region" description="Helical" evidence="1">
    <location>
        <begin position="94"/>
        <end position="119"/>
    </location>
</feature>
<feature type="transmembrane region" description="Helical" evidence="1">
    <location>
        <begin position="54"/>
        <end position="73"/>
    </location>
</feature>
<evidence type="ECO:0000313" key="3">
    <source>
        <dbReference type="Proteomes" id="UP000011623"/>
    </source>
</evidence>
<gene>
    <name evidence="2" type="ORF">C442_00382</name>
</gene>
<feature type="transmembrane region" description="Helical" evidence="1">
    <location>
        <begin position="139"/>
        <end position="162"/>
    </location>
</feature>
<name>M0KZX4_9EURY</name>
<feature type="transmembrane region" description="Helical" evidence="1">
    <location>
        <begin position="211"/>
        <end position="232"/>
    </location>
</feature>
<reference evidence="2 3" key="1">
    <citation type="journal article" date="2014" name="PLoS Genet.">
        <title>Phylogenetically driven sequencing of extremely halophilic archaea reveals strategies for static and dynamic osmo-response.</title>
        <authorList>
            <person name="Becker E.A."/>
            <person name="Seitzer P.M."/>
            <person name="Tritt A."/>
            <person name="Larsen D."/>
            <person name="Krusor M."/>
            <person name="Yao A.I."/>
            <person name="Wu D."/>
            <person name="Madern D."/>
            <person name="Eisen J.A."/>
            <person name="Darling A.E."/>
            <person name="Facciotti M.T."/>
        </authorList>
    </citation>
    <scope>NUCLEOTIDE SEQUENCE [LARGE SCALE GENOMIC DNA]</scope>
    <source>
        <strain evidence="2 3">JCM 13557</strain>
    </source>
</reference>
<feature type="transmembrane region" description="Helical" evidence="1">
    <location>
        <begin position="182"/>
        <end position="205"/>
    </location>
</feature>
<dbReference type="AlphaFoldDB" id="M0KZX4"/>
<protein>
    <submittedName>
        <fullName evidence="2">Uncharacterized protein</fullName>
    </submittedName>
</protein>
<dbReference type="InterPro" id="IPR055952">
    <property type="entry name" value="DUF7530"/>
</dbReference>
<dbReference type="EMBL" id="AOLW01000006">
    <property type="protein sequence ID" value="EMA25759.1"/>
    <property type="molecule type" value="Genomic_DNA"/>
</dbReference>
<accession>M0KZX4</accession>
<keyword evidence="1" id="KW-0812">Transmembrane</keyword>
<dbReference type="RefSeq" id="WP_008306953.1">
    <property type="nucleotide sequence ID" value="NZ_AOLW01000006.1"/>
</dbReference>